<evidence type="ECO:0000313" key="3">
    <source>
        <dbReference type="Proteomes" id="UP001214638"/>
    </source>
</evidence>
<dbReference type="EMBL" id="JALLKP010000021">
    <property type="protein sequence ID" value="KAK2194953.1"/>
    <property type="molecule type" value="Genomic_DNA"/>
</dbReference>
<dbReference type="KEGG" id="bdw:94335439"/>
<dbReference type="Proteomes" id="UP001214638">
    <property type="component" value="Unassembled WGS sequence"/>
</dbReference>
<evidence type="ECO:0000313" key="2">
    <source>
        <dbReference type="EMBL" id="KAK2198136.1"/>
    </source>
</evidence>
<gene>
    <name evidence="2" type="ORF">BdWA1_001141</name>
    <name evidence="1" type="ORF">BdWA1_003582</name>
</gene>
<dbReference type="GeneID" id="94335439"/>
<proteinExistence type="predicted"/>
<accession>A0AAD9PNK5</accession>
<reference evidence="2" key="1">
    <citation type="journal article" date="2023" name="Nat. Microbiol.">
        <title>Babesia duncani multi-omics identifies virulence factors and drug targets.</title>
        <authorList>
            <person name="Singh P."/>
            <person name="Lonardi S."/>
            <person name="Liang Q."/>
            <person name="Vydyam P."/>
            <person name="Khabirova E."/>
            <person name="Fang T."/>
            <person name="Gihaz S."/>
            <person name="Thekkiniath J."/>
            <person name="Munshi M."/>
            <person name="Abel S."/>
            <person name="Ciampossin L."/>
            <person name="Batugedara G."/>
            <person name="Gupta M."/>
            <person name="Lu X.M."/>
            <person name="Lenz T."/>
            <person name="Chakravarty S."/>
            <person name="Cornillot E."/>
            <person name="Hu Y."/>
            <person name="Ma W."/>
            <person name="Gonzalez L.M."/>
            <person name="Sanchez S."/>
            <person name="Estrada K."/>
            <person name="Sanchez-Flores A."/>
            <person name="Montero E."/>
            <person name="Harb O.S."/>
            <person name="Le Roch K.G."/>
            <person name="Mamoun C.B."/>
        </authorList>
    </citation>
    <scope>NUCLEOTIDE SEQUENCE</scope>
    <source>
        <strain evidence="2">WA1</strain>
    </source>
</reference>
<name>A0AAD9PNK5_9APIC</name>
<keyword evidence="3" id="KW-1185">Reference proteome</keyword>
<sequence>MDNVDTGSSIATLQNDQEQGTIIGRNDYIVTDEMDLNSDRLINLHLRGEMATPTLMNRNTKENGGFPGTQLSLLYVQIMKCLFRYNCILNDNNVNGSLEALERYEISIKLSNACRDAQVLPLIQSCLAILNNIQSLAK</sequence>
<dbReference type="EMBL" id="JALLKP010000001">
    <property type="protein sequence ID" value="KAK2198136.1"/>
    <property type="molecule type" value="Genomic_DNA"/>
</dbReference>
<dbReference type="RefSeq" id="XP_067804978.1">
    <property type="nucleotide sequence ID" value="XM_067946187.1"/>
</dbReference>
<evidence type="ECO:0000313" key="1">
    <source>
        <dbReference type="EMBL" id="KAK2194953.1"/>
    </source>
</evidence>
<dbReference type="AlphaFoldDB" id="A0AAD9PNK5"/>
<comment type="caution">
    <text evidence="2">The sequence shown here is derived from an EMBL/GenBank/DDBJ whole genome shotgun (WGS) entry which is preliminary data.</text>
</comment>
<protein>
    <submittedName>
        <fullName evidence="2">Uncharacterized protein</fullName>
    </submittedName>
</protein>
<organism evidence="2 3">
    <name type="scientific">Babesia duncani</name>
    <dbReference type="NCBI Taxonomy" id="323732"/>
    <lineage>
        <taxon>Eukaryota</taxon>
        <taxon>Sar</taxon>
        <taxon>Alveolata</taxon>
        <taxon>Apicomplexa</taxon>
        <taxon>Aconoidasida</taxon>
        <taxon>Piroplasmida</taxon>
        <taxon>Babesiidae</taxon>
        <taxon>Babesia</taxon>
    </lineage>
</organism>